<dbReference type="EMBL" id="MLYP01000058">
    <property type="protein sequence ID" value="OIJ88456.1"/>
    <property type="molecule type" value="Genomic_DNA"/>
</dbReference>
<dbReference type="InterPro" id="IPR019587">
    <property type="entry name" value="Polyketide_cyclase/dehydratase"/>
</dbReference>
<dbReference type="InterPro" id="IPR023393">
    <property type="entry name" value="START-like_dom_sf"/>
</dbReference>
<comment type="caution">
    <text evidence="1">The sequence shown here is derived from an EMBL/GenBank/DDBJ whole genome shotgun (WGS) entry which is preliminary data.</text>
</comment>
<dbReference type="Pfam" id="PF10604">
    <property type="entry name" value="Polyketide_cyc2"/>
    <property type="match status" value="1"/>
</dbReference>
<dbReference type="PANTHER" id="PTHR36166:SF1">
    <property type="entry name" value="SRPBCC DOMAIN-CONTAINING PROTEIN"/>
    <property type="match status" value="1"/>
</dbReference>
<protein>
    <recommendedName>
        <fullName evidence="3">Polyketide cyclase</fullName>
    </recommendedName>
</protein>
<evidence type="ECO:0000313" key="1">
    <source>
        <dbReference type="EMBL" id="OIJ88456.1"/>
    </source>
</evidence>
<dbReference type="STRING" id="1428652.BIV24_22955"/>
<dbReference type="PANTHER" id="PTHR36166">
    <property type="entry name" value="CHROMOSOME 9, WHOLE GENOME SHOTGUN SEQUENCE"/>
    <property type="match status" value="1"/>
</dbReference>
<dbReference type="CDD" id="cd07822">
    <property type="entry name" value="SRPBCC_4"/>
    <property type="match status" value="1"/>
</dbReference>
<sequence>MVTLLAGWTAWTTTHPTRLTASVEIDATPDQVWQVLTDLPAYPEWNPFITSAQVTSSGGALRQGAHLRNVLHFADGSTTVFTPELLTVSPGRELRWLGRFGPGWIVDGEHRFTIEQLGPHRVRLTQSESFTGVAVPFLGGWLDSTTLPQFRLMNQALAARVTALGQG</sequence>
<accession>A0A1S2P4F5</accession>
<dbReference type="AlphaFoldDB" id="A0A1S2P4F5"/>
<evidence type="ECO:0008006" key="3">
    <source>
        <dbReference type="Google" id="ProtNLM"/>
    </source>
</evidence>
<name>A0A1S2P4F5_9ACTN</name>
<dbReference type="SUPFAM" id="SSF55961">
    <property type="entry name" value="Bet v1-like"/>
    <property type="match status" value="1"/>
</dbReference>
<organism evidence="1 2">
    <name type="scientific">Streptomyces colonosanans</name>
    <dbReference type="NCBI Taxonomy" id="1428652"/>
    <lineage>
        <taxon>Bacteria</taxon>
        <taxon>Bacillati</taxon>
        <taxon>Actinomycetota</taxon>
        <taxon>Actinomycetes</taxon>
        <taxon>Kitasatosporales</taxon>
        <taxon>Streptomycetaceae</taxon>
        <taxon>Streptomyces</taxon>
    </lineage>
</organism>
<dbReference type="Gene3D" id="3.30.530.20">
    <property type="match status" value="1"/>
</dbReference>
<dbReference type="Proteomes" id="UP000179935">
    <property type="component" value="Unassembled WGS sequence"/>
</dbReference>
<gene>
    <name evidence="1" type="ORF">BIV24_22955</name>
</gene>
<keyword evidence="2" id="KW-1185">Reference proteome</keyword>
<reference evidence="1 2" key="1">
    <citation type="submission" date="2016-10" db="EMBL/GenBank/DDBJ databases">
        <title>Genome sequence of Streptomyces sp. MUSC 93.</title>
        <authorList>
            <person name="Lee L.-H."/>
            <person name="Ser H.-L."/>
            <person name="Law J.W.-F."/>
        </authorList>
    </citation>
    <scope>NUCLEOTIDE SEQUENCE [LARGE SCALE GENOMIC DNA]</scope>
    <source>
        <strain evidence="1 2">MUSC 93</strain>
    </source>
</reference>
<evidence type="ECO:0000313" key="2">
    <source>
        <dbReference type="Proteomes" id="UP000179935"/>
    </source>
</evidence>
<proteinExistence type="predicted"/>